<organism evidence="2 3">
    <name type="scientific">Colletotrichum higginsianum (strain IMI 349063)</name>
    <name type="common">Crucifer anthracnose fungus</name>
    <dbReference type="NCBI Taxonomy" id="759273"/>
    <lineage>
        <taxon>Eukaryota</taxon>
        <taxon>Fungi</taxon>
        <taxon>Dikarya</taxon>
        <taxon>Ascomycota</taxon>
        <taxon>Pezizomycotina</taxon>
        <taxon>Sordariomycetes</taxon>
        <taxon>Hypocreomycetidae</taxon>
        <taxon>Glomerellales</taxon>
        <taxon>Glomerellaceae</taxon>
        <taxon>Colletotrichum</taxon>
        <taxon>Colletotrichum destructivum species complex</taxon>
    </lineage>
</organism>
<evidence type="ECO:0000313" key="2">
    <source>
        <dbReference type="EMBL" id="OBR03169.1"/>
    </source>
</evidence>
<dbReference type="SUPFAM" id="SSF55486">
    <property type="entry name" value="Metalloproteases ('zincins'), catalytic domain"/>
    <property type="match status" value="1"/>
</dbReference>
<dbReference type="OrthoDB" id="4811013at2759"/>
<evidence type="ECO:0000313" key="3">
    <source>
        <dbReference type="Proteomes" id="UP000092177"/>
    </source>
</evidence>
<sequence length="288" mass="32522">MHLFYSYFFLLTFLPFCLGFRVESQNPRLQHDKRKITGNYVIDQQANSPFGCSERQITALERAITEARYLAGKASAVLDKPGSELSQAYLLWFGKENSNPATRDAIRKNNFDAVRQMKWPGPNNRVAQWYNNNLSPTGLTFTCAAEDDKSCSSGTVAGVYEDGHEHQDHKWDGNVILLCKGFFLKKSHKTMIKQWRKSKEEASLSAGFALLHEVQHISAIVGKERRCIDVENLAPASTDVSKLCYHAHCCANIPDAMKIRNAQNMAFFALEVTANPTTGEPSKERRQR</sequence>
<feature type="signal peptide" evidence="1">
    <location>
        <begin position="1"/>
        <end position="19"/>
    </location>
</feature>
<accession>A0A1B7XTS2</accession>
<dbReference type="Proteomes" id="UP000092177">
    <property type="component" value="Chromosome 9"/>
</dbReference>
<reference evidence="3" key="1">
    <citation type="journal article" date="2017" name="BMC Genomics">
        <title>Gapless genome assembly of Colletotrichum higginsianum reveals chromosome structure and association of transposable elements with secondary metabolite gene clusters.</title>
        <authorList>
            <person name="Dallery J.-F."/>
            <person name="Lapalu N."/>
            <person name="Zampounis A."/>
            <person name="Pigne S."/>
            <person name="Luyten I."/>
            <person name="Amselem J."/>
            <person name="Wittenberg A.H.J."/>
            <person name="Zhou S."/>
            <person name="de Queiroz M.V."/>
            <person name="Robin G.P."/>
            <person name="Auger A."/>
            <person name="Hainaut M."/>
            <person name="Henrissat B."/>
            <person name="Kim K.-T."/>
            <person name="Lee Y.-H."/>
            <person name="Lespinet O."/>
            <person name="Schwartz D.C."/>
            <person name="Thon M.R."/>
            <person name="O'Connell R.J."/>
        </authorList>
    </citation>
    <scope>NUCLEOTIDE SEQUENCE [LARGE SCALE GENOMIC DNA]</scope>
    <source>
        <strain evidence="3">IMI 349063</strain>
    </source>
</reference>
<name>A0A1B7XTS2_COLHI</name>
<gene>
    <name evidence="2" type="ORF">CH63R_12296</name>
</gene>
<protein>
    <submittedName>
        <fullName evidence="2">Alpha-tubulin suppressor and related rcc1 domain-containing protein</fullName>
    </submittedName>
</protein>
<dbReference type="Gene3D" id="3.40.390.10">
    <property type="entry name" value="Collagenase (Catalytic Domain)"/>
    <property type="match status" value="1"/>
</dbReference>
<dbReference type="InterPro" id="IPR024079">
    <property type="entry name" value="MetalloPept_cat_dom_sf"/>
</dbReference>
<dbReference type="AlphaFoldDB" id="A0A1B7XTS2"/>
<dbReference type="VEuPathDB" id="FungiDB:CH63R_12296"/>
<dbReference type="GO" id="GO:0008237">
    <property type="term" value="F:metallopeptidase activity"/>
    <property type="evidence" value="ECO:0007669"/>
    <property type="project" value="InterPro"/>
</dbReference>
<dbReference type="RefSeq" id="XP_018151687.1">
    <property type="nucleotide sequence ID" value="XM_018307270.1"/>
</dbReference>
<comment type="caution">
    <text evidence="2">The sequence shown here is derived from an EMBL/GenBank/DDBJ whole genome shotgun (WGS) entry which is preliminary data.</text>
</comment>
<dbReference type="GeneID" id="28871377"/>
<dbReference type="KEGG" id="chig:CH63R_12296"/>
<proteinExistence type="predicted"/>
<keyword evidence="1" id="KW-0732">Signal</keyword>
<dbReference type="EMBL" id="LTAN01000009">
    <property type="protein sequence ID" value="OBR03169.1"/>
    <property type="molecule type" value="Genomic_DNA"/>
</dbReference>
<feature type="chain" id="PRO_5008601061" evidence="1">
    <location>
        <begin position="20"/>
        <end position="288"/>
    </location>
</feature>
<evidence type="ECO:0000256" key="1">
    <source>
        <dbReference type="SAM" id="SignalP"/>
    </source>
</evidence>
<keyword evidence="3" id="KW-1185">Reference proteome</keyword>